<comment type="similarity">
    <text evidence="1">Belongs to the enoyl-CoA hydratase/isomerase family.</text>
</comment>
<evidence type="ECO:0000256" key="1">
    <source>
        <dbReference type="ARBA" id="ARBA00005254"/>
    </source>
</evidence>
<sequence>MLVERHNGTVVARLNRPESGNSVQGTLMRDLIDAFEAADGDETVSAIVTIGEGSTYCVGADREVLRRVNSEGGIDFHDLGYQGTLGGDWGMPRLSATQRRSDTLGFGRWVRRVLDVGTPTIAAINGGVAGGGLSLALLHDIRIASRTAKFAPSFLALGVSPEMGLSWLLPRIIGMPKAFNLLTRIRPIGADEALEIGLVEAVVEPHELLDAALARAAQFAQLPSVSVRMAKRLLRQSTESTLETQLEREWHNQTRLFGFADTGAAVKAYLERL</sequence>
<dbReference type="InterPro" id="IPR014748">
    <property type="entry name" value="Enoyl-CoA_hydra_C"/>
</dbReference>
<evidence type="ECO:0000256" key="2">
    <source>
        <dbReference type="ARBA" id="ARBA00023098"/>
    </source>
</evidence>
<dbReference type="Proteomes" id="UP000193529">
    <property type="component" value="Unassembled WGS sequence"/>
</dbReference>
<evidence type="ECO:0000313" key="5">
    <source>
        <dbReference type="Proteomes" id="UP000193529"/>
    </source>
</evidence>
<reference evidence="4 5" key="1">
    <citation type="submission" date="2016-01" db="EMBL/GenBank/DDBJ databases">
        <title>The new phylogeny of the genus Mycobacterium.</title>
        <authorList>
            <person name="Tarcisio F."/>
            <person name="Conor M."/>
            <person name="Antonella G."/>
            <person name="Elisabetta G."/>
            <person name="Giulia F.S."/>
            <person name="Sara T."/>
            <person name="Anna F."/>
            <person name="Clotilde B."/>
            <person name="Roberto B."/>
            <person name="Veronica D.S."/>
            <person name="Fabio R."/>
            <person name="Monica P."/>
            <person name="Olivier J."/>
            <person name="Enrico T."/>
            <person name="Nicola S."/>
        </authorList>
    </citation>
    <scope>NUCLEOTIDE SEQUENCE [LARGE SCALE GENOMIC DNA]</scope>
    <source>
        <strain evidence="4 5">DSM 44572</strain>
    </source>
</reference>
<keyword evidence="2" id="KW-0443">Lipid metabolism</keyword>
<keyword evidence="5" id="KW-1185">Reference proteome</keyword>
<dbReference type="SUPFAM" id="SSF52096">
    <property type="entry name" value="ClpP/crotonase"/>
    <property type="match status" value="1"/>
</dbReference>
<dbReference type="CDD" id="cd06558">
    <property type="entry name" value="crotonase-like"/>
    <property type="match status" value="1"/>
</dbReference>
<dbReference type="InterPro" id="IPR001753">
    <property type="entry name" value="Enoyl-CoA_hydra/iso"/>
</dbReference>
<name>A0A1X1ZJV7_9MYCO</name>
<organism evidence="4 5">
    <name type="scientific">Mycobacterium palustre</name>
    <dbReference type="NCBI Taxonomy" id="153971"/>
    <lineage>
        <taxon>Bacteria</taxon>
        <taxon>Bacillati</taxon>
        <taxon>Actinomycetota</taxon>
        <taxon>Actinomycetes</taxon>
        <taxon>Mycobacteriales</taxon>
        <taxon>Mycobacteriaceae</taxon>
        <taxon>Mycobacterium</taxon>
        <taxon>Mycobacterium simiae complex</taxon>
    </lineage>
</organism>
<dbReference type="Pfam" id="PF00378">
    <property type="entry name" value="ECH_1"/>
    <property type="match status" value="2"/>
</dbReference>
<protein>
    <recommendedName>
        <fullName evidence="6">Enoyl-CoA hydratase</fullName>
    </recommendedName>
</protein>
<evidence type="ECO:0008006" key="6">
    <source>
        <dbReference type="Google" id="ProtNLM"/>
    </source>
</evidence>
<comment type="caution">
    <text evidence="4">The sequence shown here is derived from an EMBL/GenBank/DDBJ whole genome shotgun (WGS) entry which is preliminary data.</text>
</comment>
<dbReference type="Gene3D" id="1.10.12.10">
    <property type="entry name" value="Lyase 2-enoyl-coa Hydratase, Chain A, domain 2"/>
    <property type="match status" value="1"/>
</dbReference>
<dbReference type="AlphaFoldDB" id="A0A1X1ZJV7"/>
<dbReference type="Gene3D" id="3.90.226.10">
    <property type="entry name" value="2-enoyl-CoA Hydratase, Chain A, domain 1"/>
    <property type="match status" value="1"/>
</dbReference>
<dbReference type="PANTHER" id="PTHR11941:SF133">
    <property type="entry name" value="1,2-EPOXYPHENYLACETYL-COA ISOMERASE"/>
    <property type="match status" value="1"/>
</dbReference>
<dbReference type="GO" id="GO:0006635">
    <property type="term" value="P:fatty acid beta-oxidation"/>
    <property type="evidence" value="ECO:0007669"/>
    <property type="project" value="TreeGrafter"/>
</dbReference>
<dbReference type="GO" id="GO:0016829">
    <property type="term" value="F:lyase activity"/>
    <property type="evidence" value="ECO:0007669"/>
    <property type="project" value="UniProtKB-KW"/>
</dbReference>
<evidence type="ECO:0000256" key="3">
    <source>
        <dbReference type="ARBA" id="ARBA00023239"/>
    </source>
</evidence>
<accession>A0A1X1ZJV7</accession>
<gene>
    <name evidence="4" type="ORF">AWC19_11090</name>
</gene>
<evidence type="ECO:0000313" key="4">
    <source>
        <dbReference type="EMBL" id="ORW23612.1"/>
    </source>
</evidence>
<dbReference type="EMBL" id="LQPJ01000107">
    <property type="protein sequence ID" value="ORW23612.1"/>
    <property type="molecule type" value="Genomic_DNA"/>
</dbReference>
<proteinExistence type="inferred from homology"/>
<dbReference type="STRING" id="153971.AWC19_11090"/>
<dbReference type="PANTHER" id="PTHR11941">
    <property type="entry name" value="ENOYL-COA HYDRATASE-RELATED"/>
    <property type="match status" value="1"/>
</dbReference>
<dbReference type="InterPro" id="IPR029045">
    <property type="entry name" value="ClpP/crotonase-like_dom_sf"/>
</dbReference>
<keyword evidence="3" id="KW-0456">Lyase</keyword>